<evidence type="ECO:0000256" key="20">
    <source>
        <dbReference type="ARBA" id="ARBA00047734"/>
    </source>
</evidence>
<keyword evidence="9" id="KW-0809">Transit peptide</keyword>
<evidence type="ECO:0000256" key="5">
    <source>
        <dbReference type="ARBA" id="ARBA00022490"/>
    </source>
</evidence>
<dbReference type="SUPFAM" id="SSF54637">
    <property type="entry name" value="Thioesterase/thiol ester dehydrase-isomerase"/>
    <property type="match status" value="1"/>
</dbReference>
<comment type="subcellular location">
    <subcellularLocation>
        <location evidence="3">Cell projection</location>
        <location evidence="3">Ruffle membrane</location>
    </subcellularLocation>
    <subcellularLocation>
        <location evidence="2">Cytoplasm</location>
    </subcellularLocation>
    <subcellularLocation>
        <location evidence="1">Membrane</location>
        <topology evidence="1">Peripheral membrane protein</topology>
    </subcellularLocation>
</comment>
<dbReference type="InterPro" id="IPR029069">
    <property type="entry name" value="HotDog_dom_sf"/>
</dbReference>
<comment type="catalytic activity">
    <reaction evidence="22">
        <text>dodecanoyl-CoA + H2O = dodecanoate + CoA + H(+)</text>
        <dbReference type="Rhea" id="RHEA:30135"/>
        <dbReference type="ChEBI" id="CHEBI:15377"/>
        <dbReference type="ChEBI" id="CHEBI:15378"/>
        <dbReference type="ChEBI" id="CHEBI:18262"/>
        <dbReference type="ChEBI" id="CHEBI:57287"/>
        <dbReference type="ChEBI" id="CHEBI:57375"/>
    </reaction>
    <physiologicalReaction direction="left-to-right" evidence="22">
        <dbReference type="Rhea" id="RHEA:30136"/>
    </physiologicalReaction>
</comment>
<dbReference type="Proteomes" id="UP001205740">
    <property type="component" value="Unassembled WGS sequence"/>
</dbReference>
<keyword evidence="11" id="KW-0472">Membrane</keyword>
<dbReference type="Pfam" id="PF03061">
    <property type="entry name" value="4HBT"/>
    <property type="match status" value="1"/>
</dbReference>
<evidence type="ECO:0000256" key="3">
    <source>
        <dbReference type="ARBA" id="ARBA00004632"/>
    </source>
</evidence>
<evidence type="ECO:0000256" key="21">
    <source>
        <dbReference type="ARBA" id="ARBA00047969"/>
    </source>
</evidence>
<sequence>MKTTFVVPDDLEPARRDPAAPAIGEAVPPHNPRCHGCGPDAENGLHLRAVFGENLTATATLVVEPRFEGGPGVIHGGIVSTLFDEMMGLANVHLGVVAVTAVLDVDYARPIPVGTTLRLVGRVLGRQRRKVYSAVEAFDDAAGPDAEPLAAGHGIFVVVDPRAHFAATRP</sequence>
<dbReference type="CDD" id="cd03443">
    <property type="entry name" value="PaaI_thioesterase"/>
    <property type="match status" value="1"/>
</dbReference>
<evidence type="ECO:0000256" key="18">
    <source>
        <dbReference type="ARBA" id="ARBA00043210"/>
    </source>
</evidence>
<evidence type="ECO:0000256" key="10">
    <source>
        <dbReference type="ARBA" id="ARBA00023098"/>
    </source>
</evidence>
<protein>
    <recommendedName>
        <fullName evidence="17">Acyl-coenzyme A thioesterase THEM4</fullName>
        <ecNumber evidence="16">3.1.2.2</ecNumber>
    </recommendedName>
    <alternativeName>
        <fullName evidence="18">Thioesterase superfamily member 4</fullName>
    </alternativeName>
</protein>
<gene>
    <name evidence="26" type="ORF">LX12_002946</name>
</gene>
<dbReference type="RefSeq" id="WP_253655326.1">
    <property type="nucleotide sequence ID" value="NZ_BAAAOE010000001.1"/>
</dbReference>
<dbReference type="EC" id="3.1.2.2" evidence="16"/>
<keyword evidence="12" id="KW-0966">Cell projection</keyword>
<dbReference type="PANTHER" id="PTHR12418:SF19">
    <property type="entry name" value="ACYL-COENZYME A THIOESTERASE THEM4"/>
    <property type="match status" value="1"/>
</dbReference>
<evidence type="ECO:0000256" key="16">
    <source>
        <dbReference type="ARBA" id="ARBA00038848"/>
    </source>
</evidence>
<evidence type="ECO:0000256" key="15">
    <source>
        <dbReference type="ARBA" id="ARBA00038456"/>
    </source>
</evidence>
<evidence type="ECO:0000256" key="1">
    <source>
        <dbReference type="ARBA" id="ARBA00004170"/>
    </source>
</evidence>
<feature type="region of interest" description="Disordered" evidence="24">
    <location>
        <begin position="1"/>
        <end position="27"/>
    </location>
</feature>
<evidence type="ECO:0000256" key="14">
    <source>
        <dbReference type="ARBA" id="ARBA00037002"/>
    </source>
</evidence>
<comment type="catalytic activity">
    <reaction evidence="21">
        <text>decanoyl-CoA + H2O = decanoate + CoA + H(+)</text>
        <dbReference type="Rhea" id="RHEA:40059"/>
        <dbReference type="ChEBI" id="CHEBI:15377"/>
        <dbReference type="ChEBI" id="CHEBI:15378"/>
        <dbReference type="ChEBI" id="CHEBI:27689"/>
        <dbReference type="ChEBI" id="CHEBI:57287"/>
        <dbReference type="ChEBI" id="CHEBI:61430"/>
    </reaction>
    <physiologicalReaction direction="left-to-right" evidence="21">
        <dbReference type="Rhea" id="RHEA:40060"/>
    </physiologicalReaction>
</comment>
<evidence type="ECO:0000256" key="7">
    <source>
        <dbReference type="ARBA" id="ARBA00022801"/>
    </source>
</evidence>
<evidence type="ECO:0000256" key="13">
    <source>
        <dbReference type="ARBA" id="ARBA00035852"/>
    </source>
</evidence>
<evidence type="ECO:0000256" key="4">
    <source>
        <dbReference type="ARBA" id="ARBA00022475"/>
    </source>
</evidence>
<reference evidence="26 27" key="1">
    <citation type="submission" date="2022-06" db="EMBL/GenBank/DDBJ databases">
        <title>Genomic Encyclopedia of Archaeal and Bacterial Type Strains, Phase II (KMG-II): from individual species to whole genera.</title>
        <authorList>
            <person name="Goeker M."/>
        </authorList>
    </citation>
    <scope>NUCLEOTIDE SEQUENCE [LARGE SCALE GENOMIC DNA]</scope>
    <source>
        <strain evidence="26 27">DSM 45037</strain>
    </source>
</reference>
<dbReference type="Gene3D" id="3.10.129.10">
    <property type="entry name" value="Hotdog Thioesterase"/>
    <property type="match status" value="1"/>
</dbReference>
<comment type="catalytic activity">
    <reaction evidence="14">
        <text>(9Z)-octadecenoyl-CoA + H2O = (9Z)-octadecenoate + CoA + H(+)</text>
        <dbReference type="Rhea" id="RHEA:40139"/>
        <dbReference type="ChEBI" id="CHEBI:15377"/>
        <dbReference type="ChEBI" id="CHEBI:15378"/>
        <dbReference type="ChEBI" id="CHEBI:30823"/>
        <dbReference type="ChEBI" id="CHEBI:57287"/>
        <dbReference type="ChEBI" id="CHEBI:57387"/>
    </reaction>
    <physiologicalReaction direction="left-to-right" evidence="14">
        <dbReference type="Rhea" id="RHEA:40140"/>
    </physiologicalReaction>
</comment>
<dbReference type="EMBL" id="JAMTCG010000005">
    <property type="protein sequence ID" value="MCP2161747.1"/>
    <property type="molecule type" value="Genomic_DNA"/>
</dbReference>
<evidence type="ECO:0000256" key="2">
    <source>
        <dbReference type="ARBA" id="ARBA00004496"/>
    </source>
</evidence>
<keyword evidence="6" id="KW-0053">Apoptosis</keyword>
<comment type="catalytic activity">
    <reaction evidence="19">
        <text>octanoyl-CoA + H2O = octanoate + CoA + H(+)</text>
        <dbReference type="Rhea" id="RHEA:30143"/>
        <dbReference type="ChEBI" id="CHEBI:15377"/>
        <dbReference type="ChEBI" id="CHEBI:15378"/>
        <dbReference type="ChEBI" id="CHEBI:25646"/>
        <dbReference type="ChEBI" id="CHEBI:57287"/>
        <dbReference type="ChEBI" id="CHEBI:57386"/>
    </reaction>
    <physiologicalReaction direction="left-to-right" evidence="19">
        <dbReference type="Rhea" id="RHEA:30144"/>
    </physiologicalReaction>
</comment>
<evidence type="ECO:0000256" key="19">
    <source>
        <dbReference type="ARBA" id="ARBA00047588"/>
    </source>
</evidence>
<accession>A0ABT1H3D9</accession>
<evidence type="ECO:0000313" key="26">
    <source>
        <dbReference type="EMBL" id="MCP2161747.1"/>
    </source>
</evidence>
<proteinExistence type="inferred from homology"/>
<keyword evidence="7" id="KW-0378">Hydrolase</keyword>
<dbReference type="PANTHER" id="PTHR12418">
    <property type="entry name" value="ACYL-COENZYME A THIOESTERASE THEM4"/>
    <property type="match status" value="1"/>
</dbReference>
<evidence type="ECO:0000256" key="23">
    <source>
        <dbReference type="ARBA" id="ARBA00048180"/>
    </source>
</evidence>
<organism evidence="26 27">
    <name type="scientific">Williamsia serinedens</name>
    <dbReference type="NCBI Taxonomy" id="391736"/>
    <lineage>
        <taxon>Bacteria</taxon>
        <taxon>Bacillati</taxon>
        <taxon>Actinomycetota</taxon>
        <taxon>Actinomycetes</taxon>
        <taxon>Mycobacteriales</taxon>
        <taxon>Nocardiaceae</taxon>
        <taxon>Williamsia</taxon>
    </lineage>
</organism>
<evidence type="ECO:0000256" key="9">
    <source>
        <dbReference type="ARBA" id="ARBA00022946"/>
    </source>
</evidence>
<comment type="similarity">
    <text evidence="15">Belongs to the THEM4/THEM5 thioesterase family.</text>
</comment>
<dbReference type="InterPro" id="IPR006683">
    <property type="entry name" value="Thioestr_dom"/>
</dbReference>
<evidence type="ECO:0000256" key="24">
    <source>
        <dbReference type="SAM" id="MobiDB-lite"/>
    </source>
</evidence>
<keyword evidence="27" id="KW-1185">Reference proteome</keyword>
<feature type="domain" description="Thioesterase" evidence="25">
    <location>
        <begin position="72"/>
        <end position="140"/>
    </location>
</feature>
<evidence type="ECO:0000256" key="12">
    <source>
        <dbReference type="ARBA" id="ARBA00023273"/>
    </source>
</evidence>
<evidence type="ECO:0000256" key="11">
    <source>
        <dbReference type="ARBA" id="ARBA00023136"/>
    </source>
</evidence>
<comment type="catalytic activity">
    <reaction evidence="13">
        <text>(5Z,8Z,11Z,14Z)-eicosatetraenoyl-CoA + H2O = (5Z,8Z,11Z,14Z)-eicosatetraenoate + CoA + H(+)</text>
        <dbReference type="Rhea" id="RHEA:40151"/>
        <dbReference type="ChEBI" id="CHEBI:15377"/>
        <dbReference type="ChEBI" id="CHEBI:15378"/>
        <dbReference type="ChEBI" id="CHEBI:32395"/>
        <dbReference type="ChEBI" id="CHEBI:57287"/>
        <dbReference type="ChEBI" id="CHEBI:57368"/>
    </reaction>
    <physiologicalReaction direction="left-to-right" evidence="13">
        <dbReference type="Rhea" id="RHEA:40152"/>
    </physiologicalReaction>
</comment>
<comment type="catalytic activity">
    <reaction evidence="20">
        <text>hexadecanoyl-CoA + H2O = hexadecanoate + CoA + H(+)</text>
        <dbReference type="Rhea" id="RHEA:16645"/>
        <dbReference type="ChEBI" id="CHEBI:7896"/>
        <dbReference type="ChEBI" id="CHEBI:15377"/>
        <dbReference type="ChEBI" id="CHEBI:15378"/>
        <dbReference type="ChEBI" id="CHEBI:57287"/>
        <dbReference type="ChEBI" id="CHEBI:57379"/>
        <dbReference type="EC" id="3.1.2.2"/>
    </reaction>
    <physiologicalReaction direction="left-to-right" evidence="20">
        <dbReference type="Rhea" id="RHEA:16646"/>
    </physiologicalReaction>
</comment>
<dbReference type="InterPro" id="IPR052365">
    <property type="entry name" value="THEM4/THEM5_acyl-CoA_thioest"/>
</dbReference>
<comment type="caution">
    <text evidence="26">The sequence shown here is derived from an EMBL/GenBank/DDBJ whole genome shotgun (WGS) entry which is preliminary data.</text>
</comment>
<evidence type="ECO:0000256" key="6">
    <source>
        <dbReference type="ARBA" id="ARBA00022703"/>
    </source>
</evidence>
<comment type="catalytic activity">
    <reaction evidence="23">
        <text>tetradecanoyl-CoA + H2O = tetradecanoate + CoA + H(+)</text>
        <dbReference type="Rhea" id="RHEA:40119"/>
        <dbReference type="ChEBI" id="CHEBI:15377"/>
        <dbReference type="ChEBI" id="CHEBI:15378"/>
        <dbReference type="ChEBI" id="CHEBI:30807"/>
        <dbReference type="ChEBI" id="CHEBI:57287"/>
        <dbReference type="ChEBI" id="CHEBI:57385"/>
    </reaction>
    <physiologicalReaction direction="left-to-right" evidence="23">
        <dbReference type="Rhea" id="RHEA:40120"/>
    </physiologicalReaction>
</comment>
<evidence type="ECO:0000256" key="8">
    <source>
        <dbReference type="ARBA" id="ARBA00022832"/>
    </source>
</evidence>
<keyword evidence="10" id="KW-0443">Lipid metabolism</keyword>
<evidence type="ECO:0000256" key="17">
    <source>
        <dbReference type="ARBA" id="ARBA00040123"/>
    </source>
</evidence>
<keyword evidence="4" id="KW-1003">Cell membrane</keyword>
<name>A0ABT1H3D9_9NOCA</name>
<evidence type="ECO:0000259" key="25">
    <source>
        <dbReference type="Pfam" id="PF03061"/>
    </source>
</evidence>
<keyword evidence="5" id="KW-0963">Cytoplasm</keyword>
<evidence type="ECO:0000313" key="27">
    <source>
        <dbReference type="Proteomes" id="UP001205740"/>
    </source>
</evidence>
<evidence type="ECO:0000256" key="22">
    <source>
        <dbReference type="ARBA" id="ARBA00048074"/>
    </source>
</evidence>
<keyword evidence="8" id="KW-0276">Fatty acid metabolism</keyword>